<dbReference type="GO" id="GO:0005886">
    <property type="term" value="C:plasma membrane"/>
    <property type="evidence" value="ECO:0007669"/>
    <property type="project" value="UniProtKB-SubCell"/>
</dbReference>
<keyword evidence="4 6" id="KW-1133">Transmembrane helix</keyword>
<dbReference type="AlphaFoldDB" id="A0A975IQ65"/>
<dbReference type="Pfam" id="PF01810">
    <property type="entry name" value="LysE"/>
    <property type="match status" value="1"/>
</dbReference>
<keyword evidence="2" id="KW-1003">Cell membrane</keyword>
<dbReference type="KEGG" id="aarc:G127AT_10145"/>
<evidence type="ECO:0000313" key="8">
    <source>
        <dbReference type="Proteomes" id="UP000671914"/>
    </source>
</evidence>
<evidence type="ECO:0000256" key="3">
    <source>
        <dbReference type="ARBA" id="ARBA00022692"/>
    </source>
</evidence>
<feature type="transmembrane region" description="Helical" evidence="6">
    <location>
        <begin position="54"/>
        <end position="75"/>
    </location>
</feature>
<evidence type="ECO:0000256" key="5">
    <source>
        <dbReference type="ARBA" id="ARBA00023136"/>
    </source>
</evidence>
<keyword evidence="3 6" id="KW-0812">Transmembrane</keyword>
<reference evidence="7" key="1">
    <citation type="submission" date="2021-03" db="EMBL/GenBank/DDBJ databases">
        <title>Agromyces archimandritus sp. nov., isolated from the cockroach Archimandrita tessellata.</title>
        <authorList>
            <person name="Guzman J."/>
            <person name="Ortuzar M."/>
            <person name="Poehlein A."/>
            <person name="Daniel R."/>
            <person name="Trujillo M."/>
            <person name="Vilcinskas A."/>
        </authorList>
    </citation>
    <scope>NUCLEOTIDE SEQUENCE</scope>
    <source>
        <strain evidence="7">G127AT</strain>
    </source>
</reference>
<dbReference type="InterPro" id="IPR001123">
    <property type="entry name" value="LeuE-type"/>
</dbReference>
<feature type="transmembrane region" description="Helical" evidence="6">
    <location>
        <begin position="20"/>
        <end position="42"/>
    </location>
</feature>
<sequence>MYLDTVFMLGSIANSHGEGRWAFAAGAGAASILWFFALAYGARLLGRVLASPRAWRVLDTVIAVVMIALGISLVLH</sequence>
<proteinExistence type="predicted"/>
<evidence type="ECO:0000256" key="4">
    <source>
        <dbReference type="ARBA" id="ARBA00022989"/>
    </source>
</evidence>
<organism evidence="7 8">
    <name type="scientific">Agromyces archimandritae</name>
    <dbReference type="NCBI Taxonomy" id="2781962"/>
    <lineage>
        <taxon>Bacteria</taxon>
        <taxon>Bacillati</taxon>
        <taxon>Actinomycetota</taxon>
        <taxon>Actinomycetes</taxon>
        <taxon>Micrococcales</taxon>
        <taxon>Microbacteriaceae</taxon>
        <taxon>Agromyces</taxon>
    </lineage>
</organism>
<evidence type="ECO:0000256" key="1">
    <source>
        <dbReference type="ARBA" id="ARBA00004651"/>
    </source>
</evidence>
<comment type="subcellular location">
    <subcellularLocation>
        <location evidence="1">Cell membrane</location>
        <topology evidence="1">Multi-pass membrane protein</topology>
    </subcellularLocation>
</comment>
<evidence type="ECO:0000256" key="6">
    <source>
        <dbReference type="SAM" id="Phobius"/>
    </source>
</evidence>
<dbReference type="GO" id="GO:0006865">
    <property type="term" value="P:amino acid transport"/>
    <property type="evidence" value="ECO:0007669"/>
    <property type="project" value="InterPro"/>
</dbReference>
<accession>A0A975IQ65</accession>
<keyword evidence="8" id="KW-1185">Reference proteome</keyword>
<protein>
    <submittedName>
        <fullName evidence="7">LysE family transporter</fullName>
    </submittedName>
</protein>
<keyword evidence="5 6" id="KW-0472">Membrane</keyword>
<gene>
    <name evidence="7" type="ORF">G127AT_10145</name>
</gene>
<name>A0A975IQ65_9MICO</name>
<evidence type="ECO:0000256" key="2">
    <source>
        <dbReference type="ARBA" id="ARBA00022475"/>
    </source>
</evidence>
<dbReference type="EMBL" id="CP071696">
    <property type="protein sequence ID" value="QTX06368.1"/>
    <property type="molecule type" value="Genomic_DNA"/>
</dbReference>
<evidence type="ECO:0000313" key="7">
    <source>
        <dbReference type="EMBL" id="QTX06368.1"/>
    </source>
</evidence>
<dbReference type="Proteomes" id="UP000671914">
    <property type="component" value="Chromosome"/>
</dbReference>